<dbReference type="EMBL" id="HBUF01569561">
    <property type="protein sequence ID" value="CAG6765933.1"/>
    <property type="molecule type" value="Transcribed_RNA"/>
</dbReference>
<name>A0A8D8SKI9_9HEMI</name>
<sequence length="101" mass="11703">MKMLFSNLVKLSALSCCATYFSYTVFSNIEKREAQRIIDLKTEINSAQKDRFEYLKKIHSTLIEVKSLDYNRIFKCYNDNSSNSNLDDVNLIGNDDSSQQD</sequence>
<dbReference type="EMBL" id="HBUF01060874">
    <property type="protein sequence ID" value="CAG6625771.1"/>
    <property type="molecule type" value="Transcribed_RNA"/>
</dbReference>
<proteinExistence type="predicted"/>
<feature type="chain" id="PRO_5036261973" evidence="2">
    <location>
        <begin position="20"/>
        <end position="101"/>
    </location>
</feature>
<dbReference type="EMBL" id="HBUF01220273">
    <property type="protein sequence ID" value="CAG6669149.1"/>
    <property type="molecule type" value="Transcribed_RNA"/>
</dbReference>
<dbReference type="EMBL" id="HBUF01569560">
    <property type="protein sequence ID" value="CAG6765932.1"/>
    <property type="molecule type" value="Transcribed_RNA"/>
</dbReference>
<dbReference type="EMBL" id="HBUF01060875">
    <property type="protein sequence ID" value="CAG6625779.1"/>
    <property type="molecule type" value="Transcribed_RNA"/>
</dbReference>
<feature type="signal peptide" evidence="2">
    <location>
        <begin position="1"/>
        <end position="19"/>
    </location>
</feature>
<protein>
    <submittedName>
        <fullName evidence="3">Uncharacterized protein</fullName>
    </submittedName>
</protein>
<organism evidence="3">
    <name type="scientific">Cacopsylla melanoneura</name>
    <dbReference type="NCBI Taxonomy" id="428564"/>
    <lineage>
        <taxon>Eukaryota</taxon>
        <taxon>Metazoa</taxon>
        <taxon>Ecdysozoa</taxon>
        <taxon>Arthropoda</taxon>
        <taxon>Hexapoda</taxon>
        <taxon>Insecta</taxon>
        <taxon>Pterygota</taxon>
        <taxon>Neoptera</taxon>
        <taxon>Paraneoptera</taxon>
        <taxon>Hemiptera</taxon>
        <taxon>Sternorrhyncha</taxon>
        <taxon>Psylloidea</taxon>
        <taxon>Psyllidae</taxon>
        <taxon>Psyllinae</taxon>
        <taxon>Cacopsylla</taxon>
    </lineage>
</organism>
<dbReference type="EMBL" id="HBUF01220274">
    <property type="protein sequence ID" value="CAG6669150.1"/>
    <property type="molecule type" value="Transcribed_RNA"/>
</dbReference>
<dbReference type="EMBL" id="HBUF01060876">
    <property type="protein sequence ID" value="CAG6625787.1"/>
    <property type="molecule type" value="Transcribed_RNA"/>
</dbReference>
<evidence type="ECO:0000313" key="3">
    <source>
        <dbReference type="EMBL" id="CAG6669149.1"/>
    </source>
</evidence>
<reference evidence="3" key="1">
    <citation type="submission" date="2021-05" db="EMBL/GenBank/DDBJ databases">
        <authorList>
            <person name="Alioto T."/>
            <person name="Alioto T."/>
            <person name="Gomez Garrido J."/>
        </authorList>
    </citation>
    <scope>NUCLEOTIDE SEQUENCE</scope>
</reference>
<keyword evidence="2" id="KW-0732">Signal</keyword>
<evidence type="ECO:0000256" key="2">
    <source>
        <dbReference type="SAM" id="SignalP"/>
    </source>
</evidence>
<accession>A0A8D8SKI9</accession>
<dbReference type="AlphaFoldDB" id="A0A8D8SKI9"/>
<feature type="compositionally biased region" description="Low complexity" evidence="1">
    <location>
        <begin position="80"/>
        <end position="91"/>
    </location>
</feature>
<evidence type="ECO:0000256" key="1">
    <source>
        <dbReference type="SAM" id="MobiDB-lite"/>
    </source>
</evidence>
<feature type="region of interest" description="Disordered" evidence="1">
    <location>
        <begin position="80"/>
        <end position="101"/>
    </location>
</feature>